<feature type="compositionally biased region" description="Acidic residues" evidence="4">
    <location>
        <begin position="1034"/>
        <end position="1043"/>
    </location>
</feature>
<protein>
    <recommendedName>
        <fullName evidence="2">15-cis-phytoene synthase</fullName>
        <ecNumber evidence="2">2.5.1.32</ecNumber>
    </recommendedName>
</protein>
<organism evidence="5 6">
    <name type="scientific">Marasmius tenuissimus</name>
    <dbReference type="NCBI Taxonomy" id="585030"/>
    <lineage>
        <taxon>Eukaryota</taxon>
        <taxon>Fungi</taxon>
        <taxon>Dikarya</taxon>
        <taxon>Basidiomycota</taxon>
        <taxon>Agaricomycotina</taxon>
        <taxon>Agaricomycetes</taxon>
        <taxon>Agaricomycetidae</taxon>
        <taxon>Agaricales</taxon>
        <taxon>Marasmiineae</taxon>
        <taxon>Marasmiaceae</taxon>
        <taxon>Marasmius</taxon>
    </lineage>
</organism>
<keyword evidence="3" id="KW-0125">Carotenoid biosynthesis</keyword>
<dbReference type="InterPro" id="IPR002060">
    <property type="entry name" value="Squ/phyt_synthse"/>
</dbReference>
<evidence type="ECO:0000313" key="5">
    <source>
        <dbReference type="EMBL" id="KAL0069771.1"/>
    </source>
</evidence>
<evidence type="ECO:0000256" key="2">
    <source>
        <dbReference type="ARBA" id="ARBA00012396"/>
    </source>
</evidence>
<dbReference type="Pfam" id="PF00494">
    <property type="entry name" value="SQS_PSY"/>
    <property type="match status" value="1"/>
</dbReference>
<evidence type="ECO:0000256" key="4">
    <source>
        <dbReference type="SAM" id="MobiDB-lite"/>
    </source>
</evidence>
<reference evidence="5 6" key="1">
    <citation type="submission" date="2024-05" db="EMBL/GenBank/DDBJ databases">
        <title>A draft genome resource for the thread blight pathogen Marasmius tenuissimus strain MS-2.</title>
        <authorList>
            <person name="Yulfo-Soto G.E."/>
            <person name="Baruah I.K."/>
            <person name="Amoako-Attah I."/>
            <person name="Bukari Y."/>
            <person name="Meinhardt L.W."/>
            <person name="Bailey B.A."/>
            <person name="Cohen S.P."/>
        </authorList>
    </citation>
    <scope>NUCLEOTIDE SEQUENCE [LARGE SCALE GENOMIC DNA]</scope>
    <source>
        <strain evidence="5 6">MS-2</strain>
    </source>
</reference>
<feature type="region of interest" description="Disordered" evidence="4">
    <location>
        <begin position="1034"/>
        <end position="1058"/>
    </location>
</feature>
<gene>
    <name evidence="5" type="ORF">AAF712_003040</name>
</gene>
<dbReference type="PANTHER" id="PTHR31480">
    <property type="entry name" value="BIFUNCTIONAL LYCOPENE CYCLASE/PHYTOENE SYNTHASE"/>
    <property type="match status" value="1"/>
</dbReference>
<dbReference type="Proteomes" id="UP001437256">
    <property type="component" value="Unassembled WGS sequence"/>
</dbReference>
<dbReference type="EMBL" id="JBBXMP010000010">
    <property type="protein sequence ID" value="KAL0069771.1"/>
    <property type="molecule type" value="Genomic_DNA"/>
</dbReference>
<accession>A0ABR3A704</accession>
<feature type="region of interest" description="Disordered" evidence="4">
    <location>
        <begin position="905"/>
        <end position="954"/>
    </location>
</feature>
<feature type="compositionally biased region" description="Basic residues" evidence="4">
    <location>
        <begin position="1048"/>
        <end position="1058"/>
    </location>
</feature>
<dbReference type="InterPro" id="IPR008949">
    <property type="entry name" value="Isoprenoid_synthase_dom_sf"/>
</dbReference>
<evidence type="ECO:0000313" key="6">
    <source>
        <dbReference type="Proteomes" id="UP001437256"/>
    </source>
</evidence>
<comment type="caution">
    <text evidence="5">The sequence shown here is derived from an EMBL/GenBank/DDBJ whole genome shotgun (WGS) entry which is preliminary data.</text>
</comment>
<sequence length="1058" mass="121035">MFKPALRARCRQLAFSSSVFRRLNSSSSVTFGEADAAQYCRDLVRKHDYESYLISQFFPKEYQGGYFALKAFSVELAMVSDTVSNPTIGMMRMQFWRDAVKGITDGKPPRHPIALALHDASQTANLPPYHLKRMIDARDAELQVPVHLTAESLVAHAESTSSTMLYLLLSMLSLHSDTLSHAASHLGAAQTISTLLRGLPFHARQGRMVIPAEITAKHGLVQEEVFRKGGEAHGIDDAVYEFATLANDHLITARSMFNEEPKGKIPQEAMAVFLAGVPVSNILTTLEKLNFDVFHPKLQIRDWKLPWKIWRSYYKHEVLQLIFYELHEPSCLTLVSKRFHEFSQDPYFRARYFIARYGSGQAIFYALGRGKVVSERVLDILITSGAHLSRYLIQVAIHHYFHTQSHFIKTQWVRSVPLPVFTHFLQLASKRYDEIPRGKGQDDGSLFALFLNESRYPPSQKRVPWETIRDIIEKYHYRDFVFRKMFEYASASDRKAEDIIQNFTELSRLDPKMFLTRTVAAEICMEAKVNTVGYSALKHLDKKGQLRFSLSALIKDLLKVFLKTRSVTTLETQSTIRYLFSEFPCNDPTVRLVVLLTVFMAADTDTLSIVKVRLEDLKIGPLTRRDVYNLLIHPMMDRCSVLFDYMRTEMESEQGRKGLSAKEISPIVDDVATRLIEIDCKGKMLRRLHDSCPTVRETLTRVLFSKHKIGLDDLPESSDQEACGSYEATLCRDNVVKGMEYFWTGEHHPASDDEVMHDPELGEVGQDSLTIMIRHDELLPSRSRRRISYFSPYTDLGLSVLPTEYEQVGRWIKAEFGVMSDITAVFMTHAVVNNSSSLLRHYLLEYDSAHVPVTFRHFEMLARLGRPISYTLTLYLMNGPEFYYCEDDYVGRHCDTAKKTPRSNASVCVLDPSPPVPTGKHGSNRAKKRPRRSAANVRTYAMPESDEESAPMEEVKSTEDKQAVNLDKWIQELGVLLKAEQSKLRQRRKQLGRLQVDGSGDAPIQNEFVKSLSTELRLLRKHSREKAPLVETTVYDDDDDDGEYVDRHGHHKRSRITR</sequence>
<name>A0ABR3A704_9AGAR</name>
<evidence type="ECO:0000256" key="3">
    <source>
        <dbReference type="ARBA" id="ARBA00022746"/>
    </source>
</evidence>
<proteinExistence type="predicted"/>
<dbReference type="SUPFAM" id="SSF48576">
    <property type="entry name" value="Terpenoid synthases"/>
    <property type="match status" value="1"/>
</dbReference>
<comment type="catalytic activity">
    <reaction evidence="1">
        <text>2 (2E,6E,10E)-geranylgeranyl diphosphate = 15-cis-phytoene + 2 diphosphate</text>
        <dbReference type="Rhea" id="RHEA:34475"/>
        <dbReference type="ChEBI" id="CHEBI:27787"/>
        <dbReference type="ChEBI" id="CHEBI:33019"/>
        <dbReference type="ChEBI" id="CHEBI:58756"/>
        <dbReference type="EC" id="2.5.1.32"/>
    </reaction>
</comment>
<evidence type="ECO:0000256" key="1">
    <source>
        <dbReference type="ARBA" id="ARBA00001805"/>
    </source>
</evidence>
<feature type="compositionally biased region" description="Basic residues" evidence="4">
    <location>
        <begin position="922"/>
        <end position="932"/>
    </location>
</feature>
<dbReference type="Gene3D" id="1.10.600.10">
    <property type="entry name" value="Farnesyl Diphosphate Synthase"/>
    <property type="match status" value="1"/>
</dbReference>
<dbReference type="EC" id="2.5.1.32" evidence="2"/>
<keyword evidence="6" id="KW-1185">Reference proteome</keyword>